<comment type="caution">
    <text evidence="1">The sequence shown here is derived from an EMBL/GenBank/DDBJ whole genome shotgun (WGS) entry which is preliminary data.</text>
</comment>
<protein>
    <submittedName>
        <fullName evidence="1">Uncharacterized protein</fullName>
    </submittedName>
</protein>
<sequence length="95" mass="11259">WGSELIDVYGGYKLDSYNILSPTLPFVVVAVHLERNIESRKYNHMDDKYKIRLGTYTAESAEGKRKLDVLFKRIYEDEELRKISKYFCLCNLQFI</sequence>
<reference evidence="1 2" key="1">
    <citation type="journal article" date="2022" name="DNA Res.">
        <title>Genome analysis of five recently described species of the CUG-Ser clade uncovers Candida theae as a new hybrid lineage with pathogenic potential in the Candida parapsilosis species complex.</title>
        <authorList>
            <person name="Mixao V."/>
            <person name="Del Olmo V."/>
            <person name="Hegedusova E."/>
            <person name="Saus E."/>
            <person name="Pryszcz L."/>
            <person name="Cillingova A."/>
            <person name="Nosek J."/>
            <person name="Gabaldon T."/>
        </authorList>
    </citation>
    <scope>NUCLEOTIDE SEQUENCE [LARGE SCALE GENOMIC DNA]</scope>
    <source>
        <strain evidence="1 2">CBS 12239</strain>
    </source>
</reference>
<dbReference type="Proteomes" id="UP001204833">
    <property type="component" value="Unassembled WGS sequence"/>
</dbReference>
<evidence type="ECO:0000313" key="1">
    <source>
        <dbReference type="EMBL" id="KAI5952129.1"/>
    </source>
</evidence>
<evidence type="ECO:0000313" key="2">
    <source>
        <dbReference type="Proteomes" id="UP001204833"/>
    </source>
</evidence>
<keyword evidence="2" id="KW-1185">Reference proteome</keyword>
<gene>
    <name evidence="1" type="ORF">KGF57_004177</name>
</gene>
<dbReference type="RefSeq" id="XP_051607334.1">
    <property type="nucleotide sequence ID" value="XM_051753658.1"/>
</dbReference>
<organism evidence="1 2">
    <name type="scientific">Candida theae</name>
    <dbReference type="NCBI Taxonomy" id="1198502"/>
    <lineage>
        <taxon>Eukaryota</taxon>
        <taxon>Fungi</taxon>
        <taxon>Dikarya</taxon>
        <taxon>Ascomycota</taxon>
        <taxon>Saccharomycotina</taxon>
        <taxon>Pichiomycetes</taxon>
        <taxon>Debaryomycetaceae</taxon>
        <taxon>Candida/Lodderomyces clade</taxon>
        <taxon>Candida</taxon>
    </lineage>
</organism>
<dbReference type="GeneID" id="76152221"/>
<proteinExistence type="predicted"/>
<accession>A0AAD5FX21</accession>
<dbReference type="AlphaFoldDB" id="A0AAD5FX21"/>
<dbReference type="EMBL" id="JAIHNG010000150">
    <property type="protein sequence ID" value="KAI5952129.1"/>
    <property type="molecule type" value="Genomic_DNA"/>
</dbReference>
<feature type="non-terminal residue" evidence="1">
    <location>
        <position position="1"/>
    </location>
</feature>
<name>A0AAD5FX21_9ASCO</name>